<dbReference type="EMBL" id="CP043046">
    <property type="protein sequence ID" value="QEI05595.1"/>
    <property type="molecule type" value="Genomic_DNA"/>
</dbReference>
<protein>
    <submittedName>
        <fullName evidence="6">IclR family transcriptional regulator</fullName>
    </submittedName>
</protein>
<feature type="domain" description="IclR-ED" evidence="5">
    <location>
        <begin position="82"/>
        <end position="269"/>
    </location>
</feature>
<feature type="domain" description="HTH iclR-type" evidence="4">
    <location>
        <begin position="22"/>
        <end position="81"/>
    </location>
</feature>
<evidence type="ECO:0000256" key="1">
    <source>
        <dbReference type="ARBA" id="ARBA00023015"/>
    </source>
</evidence>
<reference evidence="6 7" key="1">
    <citation type="submission" date="2019-08" db="EMBL/GenBank/DDBJ databases">
        <title>Amphibian skin-associated Pigmentiphaga: genome sequence and occurrence across geography and hosts.</title>
        <authorList>
            <person name="Bletz M.C."/>
            <person name="Bunk B."/>
            <person name="Sproeer C."/>
            <person name="Biwer P."/>
            <person name="Reiter S."/>
            <person name="Rabemananjara F.C.E."/>
            <person name="Schulz S."/>
            <person name="Overmann J."/>
            <person name="Vences M."/>
        </authorList>
    </citation>
    <scope>NUCLEOTIDE SEQUENCE [LARGE SCALE GENOMIC DNA]</scope>
    <source>
        <strain evidence="6 7">Mada1488</strain>
    </source>
</reference>
<dbReference type="Gene3D" id="3.30.450.40">
    <property type="match status" value="1"/>
</dbReference>
<evidence type="ECO:0000259" key="5">
    <source>
        <dbReference type="PROSITE" id="PS51078"/>
    </source>
</evidence>
<name>A0A5C0AU00_9BURK</name>
<dbReference type="InterPro" id="IPR050707">
    <property type="entry name" value="HTH_MetabolicPath_Reg"/>
</dbReference>
<dbReference type="InterPro" id="IPR029016">
    <property type="entry name" value="GAF-like_dom_sf"/>
</dbReference>
<dbReference type="PANTHER" id="PTHR30136:SF24">
    <property type="entry name" value="HTH-TYPE TRANSCRIPTIONAL REPRESSOR ALLR"/>
    <property type="match status" value="1"/>
</dbReference>
<dbReference type="Pfam" id="PF01614">
    <property type="entry name" value="IclR_C"/>
    <property type="match status" value="1"/>
</dbReference>
<dbReference type="GO" id="GO:0003700">
    <property type="term" value="F:DNA-binding transcription factor activity"/>
    <property type="evidence" value="ECO:0007669"/>
    <property type="project" value="TreeGrafter"/>
</dbReference>
<keyword evidence="1" id="KW-0805">Transcription regulation</keyword>
<dbReference type="AlphaFoldDB" id="A0A5C0AU00"/>
<dbReference type="InterPro" id="IPR005471">
    <property type="entry name" value="Tscrpt_reg_IclR_N"/>
</dbReference>
<dbReference type="OrthoDB" id="9807558at2"/>
<dbReference type="InterPro" id="IPR036390">
    <property type="entry name" value="WH_DNA-bd_sf"/>
</dbReference>
<dbReference type="Proteomes" id="UP000325161">
    <property type="component" value="Chromosome"/>
</dbReference>
<keyword evidence="2" id="KW-0238">DNA-binding</keyword>
<dbReference type="KEGG" id="pacr:FXN63_06890"/>
<dbReference type="SUPFAM" id="SSF46785">
    <property type="entry name" value="Winged helix' DNA-binding domain"/>
    <property type="match status" value="1"/>
</dbReference>
<dbReference type="InterPro" id="IPR014757">
    <property type="entry name" value="Tscrpt_reg_IclR_C"/>
</dbReference>
<dbReference type="Gene3D" id="1.10.10.10">
    <property type="entry name" value="Winged helix-like DNA-binding domain superfamily/Winged helix DNA-binding domain"/>
    <property type="match status" value="1"/>
</dbReference>
<evidence type="ECO:0000259" key="4">
    <source>
        <dbReference type="PROSITE" id="PS51077"/>
    </source>
</evidence>
<evidence type="ECO:0000256" key="2">
    <source>
        <dbReference type="ARBA" id="ARBA00023125"/>
    </source>
</evidence>
<dbReference type="InterPro" id="IPR036388">
    <property type="entry name" value="WH-like_DNA-bd_sf"/>
</dbReference>
<dbReference type="GO" id="GO:0045892">
    <property type="term" value="P:negative regulation of DNA-templated transcription"/>
    <property type="evidence" value="ECO:0007669"/>
    <property type="project" value="TreeGrafter"/>
</dbReference>
<gene>
    <name evidence="6" type="ORF">FXN63_06890</name>
</gene>
<evidence type="ECO:0000313" key="6">
    <source>
        <dbReference type="EMBL" id="QEI05595.1"/>
    </source>
</evidence>
<dbReference type="PROSITE" id="PS51078">
    <property type="entry name" value="ICLR_ED"/>
    <property type="match status" value="1"/>
</dbReference>
<dbReference type="PROSITE" id="PS51077">
    <property type="entry name" value="HTH_ICLR"/>
    <property type="match status" value="1"/>
</dbReference>
<dbReference type="SMART" id="SM00346">
    <property type="entry name" value="HTH_ICLR"/>
    <property type="match status" value="1"/>
</dbReference>
<sequence length="285" mass="30460">MIARMISPDTPKSDGSASATGTQALARGLRVLAAVAAGAKDLRSIGEAVGTSRATTHRLVSFLRQEGWLRQSDSKAYSLGPRMIELGAIALEQVPLATLARPHLLQLAQSSGNTIHLGMVDMGEVLYLDKIPGTVGQEMRSRIGHRMLLASTGVGKALMLDMSEADWRRHYDHAVAIVQSQTPVPPGILAWPDYRDRMRKSQVDGYAIDLEENEVGIRCVAAPIRDAAGHIVAAVSVAGTVPYMSMARMVELAAFVLACVHGISSELGWRGPATWPPSGHAVGRV</sequence>
<dbReference type="Pfam" id="PF09339">
    <property type="entry name" value="HTH_IclR"/>
    <property type="match status" value="1"/>
</dbReference>
<organism evidence="6 7">
    <name type="scientific">Pigmentiphaga aceris</name>
    <dbReference type="NCBI Taxonomy" id="1940612"/>
    <lineage>
        <taxon>Bacteria</taxon>
        <taxon>Pseudomonadati</taxon>
        <taxon>Pseudomonadota</taxon>
        <taxon>Betaproteobacteria</taxon>
        <taxon>Burkholderiales</taxon>
        <taxon>Alcaligenaceae</taxon>
        <taxon>Pigmentiphaga</taxon>
    </lineage>
</organism>
<dbReference type="PANTHER" id="PTHR30136">
    <property type="entry name" value="HELIX-TURN-HELIX TRANSCRIPTIONAL REGULATOR, ICLR FAMILY"/>
    <property type="match status" value="1"/>
</dbReference>
<evidence type="ECO:0000313" key="7">
    <source>
        <dbReference type="Proteomes" id="UP000325161"/>
    </source>
</evidence>
<evidence type="ECO:0000256" key="3">
    <source>
        <dbReference type="ARBA" id="ARBA00023163"/>
    </source>
</evidence>
<dbReference type="SUPFAM" id="SSF55781">
    <property type="entry name" value="GAF domain-like"/>
    <property type="match status" value="1"/>
</dbReference>
<dbReference type="GO" id="GO:0003677">
    <property type="term" value="F:DNA binding"/>
    <property type="evidence" value="ECO:0007669"/>
    <property type="project" value="UniProtKB-KW"/>
</dbReference>
<proteinExistence type="predicted"/>
<accession>A0A5C0AU00</accession>
<keyword evidence="7" id="KW-1185">Reference proteome</keyword>
<keyword evidence="3" id="KW-0804">Transcription</keyword>